<organism evidence="1 2">
    <name type="scientific">Vulcanisaeta moutnovskia (strain 768-28)</name>
    <dbReference type="NCBI Taxonomy" id="985053"/>
    <lineage>
        <taxon>Archaea</taxon>
        <taxon>Thermoproteota</taxon>
        <taxon>Thermoprotei</taxon>
        <taxon>Thermoproteales</taxon>
        <taxon>Thermoproteaceae</taxon>
        <taxon>Vulcanisaeta</taxon>
    </lineage>
</organism>
<dbReference type="InterPro" id="IPR002837">
    <property type="entry name" value="DUF123"/>
</dbReference>
<dbReference type="eggNOG" id="arCOG00463">
    <property type="taxonomic scope" value="Archaea"/>
</dbReference>
<dbReference type="KEGG" id="vmo:VMUT_0321"/>
<dbReference type="AlphaFoldDB" id="F0QTR8"/>
<dbReference type="Pfam" id="PF01986">
    <property type="entry name" value="DUF123"/>
    <property type="match status" value="1"/>
</dbReference>
<accession>F0QTR8</accession>
<gene>
    <name evidence="1" type="ordered locus">VMUT_0321</name>
</gene>
<sequence length="141" mass="15789">MKALSYVALFKCRGGYVITRGRKFAIGNGLYAYVGSCGNACAARIVRHLGKVVNRFWHVDYLHDICNEVAVMVLPFKEDDVAKALLSRFSGILGFGNSDKKENKTHLFRIGPSNEDITKALHVLNVVIHETLNSKARNFKY</sequence>
<dbReference type="CDD" id="cd10441">
    <property type="entry name" value="GIY-YIG_COG1833"/>
    <property type="match status" value="1"/>
</dbReference>
<dbReference type="PANTHER" id="PTHR37460">
    <property type="entry name" value="ENDONUCLEASE III"/>
    <property type="match status" value="1"/>
</dbReference>
<name>F0QTR8_VULM7</name>
<evidence type="ECO:0000313" key="1">
    <source>
        <dbReference type="EMBL" id="ADY00534.1"/>
    </source>
</evidence>
<dbReference type="EMBL" id="CP002529">
    <property type="protein sequence ID" value="ADY00534.1"/>
    <property type="molecule type" value="Genomic_DNA"/>
</dbReference>
<keyword evidence="2" id="KW-1185">Reference proteome</keyword>
<evidence type="ECO:0000313" key="2">
    <source>
        <dbReference type="Proteomes" id="UP000007485"/>
    </source>
</evidence>
<dbReference type="PANTHER" id="PTHR37460:SF1">
    <property type="entry name" value="ENDONUCLEASE III"/>
    <property type="match status" value="1"/>
</dbReference>
<evidence type="ECO:0008006" key="3">
    <source>
        <dbReference type="Google" id="ProtNLM"/>
    </source>
</evidence>
<dbReference type="HOGENOM" id="CLU_115699_2_0_2"/>
<dbReference type="STRING" id="985053.VMUT_0321"/>
<dbReference type="Proteomes" id="UP000007485">
    <property type="component" value="Chromosome"/>
</dbReference>
<protein>
    <recommendedName>
        <fullName evidence="3">GIY-YIG domain-containing protein</fullName>
    </recommendedName>
</protein>
<proteinExistence type="predicted"/>
<reference evidence="1 2" key="1">
    <citation type="journal article" date="2011" name="J. Bacteriol.">
        <title>Complete genome sequence of 'Vulcanisaeta moutnovskia' strain 768-28, a novel member of the hyperthermophilic crenarchaeal genus vulcanisaeta.</title>
        <authorList>
            <person name="Gumerov V.M."/>
            <person name="Mardanov A.V."/>
            <person name="Beletsky A.V."/>
            <person name="Prokofeva M.I."/>
            <person name="Bonch-Osmolovskaya E.A."/>
            <person name="Ravin N.V."/>
            <person name="Skryabin K.G."/>
        </authorList>
    </citation>
    <scope>NUCLEOTIDE SEQUENCE [LARGE SCALE GENOMIC DNA]</scope>
    <source>
        <strain evidence="1 2">768-28</strain>
    </source>
</reference>